<feature type="transmembrane region" description="Helical" evidence="7">
    <location>
        <begin position="125"/>
        <end position="145"/>
    </location>
</feature>
<evidence type="ECO:0000256" key="2">
    <source>
        <dbReference type="ARBA" id="ARBA00022475"/>
    </source>
</evidence>
<feature type="transmembrane region" description="Helical" evidence="7">
    <location>
        <begin position="284"/>
        <end position="306"/>
    </location>
</feature>
<comment type="subcellular location">
    <subcellularLocation>
        <location evidence="1">Cell membrane</location>
        <topology evidence="1">Multi-pass membrane protein</topology>
    </subcellularLocation>
</comment>
<comment type="similarity">
    <text evidence="6">Belongs to the ABC-4 integral membrane protein family.</text>
</comment>
<keyword evidence="5 7" id="KW-0472">Membrane</keyword>
<dbReference type="GO" id="GO:0022857">
    <property type="term" value="F:transmembrane transporter activity"/>
    <property type="evidence" value="ECO:0007669"/>
    <property type="project" value="TreeGrafter"/>
</dbReference>
<protein>
    <submittedName>
        <fullName evidence="9">Putative ABC-type transport system protein</fullName>
    </submittedName>
</protein>
<dbReference type="EMBL" id="KJ631388">
    <property type="protein sequence ID" value="AIF26028.1"/>
    <property type="molecule type" value="Genomic_DNA"/>
</dbReference>
<keyword evidence="4 7" id="KW-1133">Transmembrane helix</keyword>
<keyword evidence="3 7" id="KW-0812">Transmembrane</keyword>
<dbReference type="Pfam" id="PF02687">
    <property type="entry name" value="FtsX"/>
    <property type="match status" value="2"/>
</dbReference>
<dbReference type="PANTHER" id="PTHR30572">
    <property type="entry name" value="MEMBRANE COMPONENT OF TRANSPORTER-RELATED"/>
    <property type="match status" value="1"/>
</dbReference>
<name>A0A0B4N140_9BACT</name>
<dbReference type="AlphaFoldDB" id="A0A0B4N140"/>
<feature type="transmembrane region" description="Helical" evidence="7">
    <location>
        <begin position="769"/>
        <end position="789"/>
    </location>
</feature>
<feature type="transmembrane region" description="Helical" evidence="7">
    <location>
        <begin position="177"/>
        <end position="199"/>
    </location>
</feature>
<reference evidence="9" key="1">
    <citation type="submission" date="2014-03" db="EMBL/GenBank/DDBJ databases">
        <title>A sequence of cellulolytic fosmid clone of goat rumen metagenome.</title>
        <authorList>
            <person name="Lee K.-T."/>
            <person name="Kim J.-Y."/>
            <person name="Kim Y.-J."/>
            <person name="Ahn J.-H."/>
            <person name="Park M.-N."/>
            <person name="Kim J.-H."/>
            <person name="Kim T.-H."/>
        </authorList>
    </citation>
    <scope>NUCLEOTIDE SEQUENCE</scope>
</reference>
<evidence type="ECO:0000256" key="7">
    <source>
        <dbReference type="SAM" id="Phobius"/>
    </source>
</evidence>
<accession>A0A0B4N140</accession>
<evidence type="ECO:0000256" key="4">
    <source>
        <dbReference type="ARBA" id="ARBA00022989"/>
    </source>
</evidence>
<evidence type="ECO:0000256" key="3">
    <source>
        <dbReference type="ARBA" id="ARBA00022692"/>
    </source>
</evidence>
<sequence>MGDSVIWTMRPLAGLPEERTYTLVGVLADQSTYMESYGTMYSSHGTPEWPNALAYAGDTPFQAGDPAIHRVVTYAPLVTYARFAHSTAFDDWGHTFIAISRATGQATWLDPTAGDLNAYAAQAEIWILLGIALLLSCGVAISSAMESMLAQKTEEIGMLRAVGATRRQIRRLFGRDAWLLCLVSLPLGILLGVATVFIISRFAEGEIVFSLNGWLLVPMAALSALCVFLSSRLPLRRAASQTPMGVLRDTGMLRKAKKFKSKKQFRATLLIASRQTRLHPLRQAGGAVMVALTLLCTAILSEALLYKSSYVPAYDFYIQPLNGQYGSYSLASDLHFASVEALENVLTEQDIGQIRAIPQVGSVSMTTTADILLELKEDMVPQYLRDYYTEEREDSYPGSDGTVNHHYSFHNVVSPFIYTNSLAYLLEDTPDRVTDLDESYLKWNAKTFQEMQAAQRGYGVQGKLIPLTIEVWDINDPELQKGLKEGRISQAALDAGQEVLVFAPEQGYWETKERGEIIGNIAGADFGRDHPGAVLKGMAVNDYFKPGMTLSLLQALTEREKETWDVSAEPYTPAEIEALEQSYRNLHADTATVTVGAVLTDSGSSWHNGLCLVTTEKGLRALGLAPTNPTFVSITLAGEVDRETEEAIQRRLETIASRAGMEVKNRMESERENARRQRQIELVFLGIIVLFFAVSVSMQVSNADRRIRADQRMIGTLRAVGADESALLGCYRLPMIVTTAIGLLLAFCLFILMGTVWSNYFLVNRHAAIILPLMIVLAALCALCCMIGVKVRLRQVLNKSVVDNIREL</sequence>
<feature type="transmembrane region" description="Helical" evidence="7">
    <location>
        <begin position="211"/>
        <end position="230"/>
    </location>
</feature>
<proteinExistence type="inferred from homology"/>
<evidence type="ECO:0000256" key="6">
    <source>
        <dbReference type="ARBA" id="ARBA00038076"/>
    </source>
</evidence>
<organism evidence="9">
    <name type="scientific">uncultured bacterium Ad_113_I18_contig2</name>
    <dbReference type="NCBI Taxonomy" id="1489298"/>
    <lineage>
        <taxon>Bacteria</taxon>
        <taxon>environmental samples</taxon>
    </lineage>
</organism>
<dbReference type="InterPro" id="IPR050250">
    <property type="entry name" value="Macrolide_Exporter_MacB"/>
</dbReference>
<evidence type="ECO:0000256" key="1">
    <source>
        <dbReference type="ARBA" id="ARBA00004651"/>
    </source>
</evidence>
<feature type="domain" description="ABC3 transporter permease C-terminal" evidence="8">
    <location>
        <begin position="128"/>
        <end position="243"/>
    </location>
</feature>
<evidence type="ECO:0000256" key="5">
    <source>
        <dbReference type="ARBA" id="ARBA00023136"/>
    </source>
</evidence>
<feature type="transmembrane region" description="Helical" evidence="7">
    <location>
        <begin position="735"/>
        <end position="757"/>
    </location>
</feature>
<keyword evidence="2" id="KW-1003">Cell membrane</keyword>
<feature type="domain" description="ABC3 transporter permease C-terminal" evidence="8">
    <location>
        <begin position="687"/>
        <end position="788"/>
    </location>
</feature>
<dbReference type="PANTHER" id="PTHR30572:SF4">
    <property type="entry name" value="ABC TRANSPORTER PERMEASE YTRF"/>
    <property type="match status" value="1"/>
</dbReference>
<dbReference type="GO" id="GO:0005886">
    <property type="term" value="C:plasma membrane"/>
    <property type="evidence" value="ECO:0007669"/>
    <property type="project" value="UniProtKB-SubCell"/>
</dbReference>
<feature type="transmembrane region" description="Helical" evidence="7">
    <location>
        <begin position="682"/>
        <end position="703"/>
    </location>
</feature>
<dbReference type="InterPro" id="IPR003838">
    <property type="entry name" value="ABC3_permease_C"/>
</dbReference>
<evidence type="ECO:0000259" key="8">
    <source>
        <dbReference type="Pfam" id="PF02687"/>
    </source>
</evidence>
<evidence type="ECO:0000313" key="9">
    <source>
        <dbReference type="EMBL" id="AIF26028.1"/>
    </source>
</evidence>